<evidence type="ECO:0000259" key="7">
    <source>
        <dbReference type="PROSITE" id="PS50905"/>
    </source>
</evidence>
<comment type="caution">
    <text evidence="8">The sequence shown here is derived from an EMBL/GenBank/DDBJ whole genome shotgun (WGS) entry which is preliminary data.</text>
</comment>
<keyword evidence="6" id="KW-0560">Oxidoreductase</keyword>
<organism evidence="8 9">
    <name type="scientific">Choanephora cucurbitarum</name>
    <dbReference type="NCBI Taxonomy" id="101091"/>
    <lineage>
        <taxon>Eukaryota</taxon>
        <taxon>Fungi</taxon>
        <taxon>Fungi incertae sedis</taxon>
        <taxon>Mucoromycota</taxon>
        <taxon>Mucoromycotina</taxon>
        <taxon>Mucoromycetes</taxon>
        <taxon>Mucorales</taxon>
        <taxon>Mucorineae</taxon>
        <taxon>Choanephoraceae</taxon>
        <taxon>Choanephoroideae</taxon>
        <taxon>Choanephora</taxon>
    </lineage>
</organism>
<dbReference type="PROSITE" id="PS50905">
    <property type="entry name" value="FERRITIN_LIKE"/>
    <property type="match status" value="1"/>
</dbReference>
<dbReference type="AlphaFoldDB" id="A0A1C7NAT4"/>
<gene>
    <name evidence="8" type="primary">FRIS</name>
    <name evidence="8" type="ORF">A0J61_07456</name>
</gene>
<dbReference type="CDD" id="cd01056">
    <property type="entry name" value="Euk_Ferritin"/>
    <property type="match status" value="1"/>
</dbReference>
<comment type="function">
    <text evidence="6">Stores iron in a soluble, non-toxic, readily available form. Important for iron homeostasis. Iron is taken up in the ferrous form and deposited as ferric hydroxides after oxidation.</text>
</comment>
<protein>
    <recommendedName>
        <fullName evidence="6">Ferritin</fullName>
        <ecNumber evidence="6">1.16.3.1</ecNumber>
    </recommendedName>
</protein>
<dbReference type="InterPro" id="IPR009040">
    <property type="entry name" value="Ferritin-like_diiron"/>
</dbReference>
<dbReference type="InParanoid" id="A0A1C7NAT4"/>
<dbReference type="EMBL" id="LUGH01000503">
    <property type="protein sequence ID" value="OBZ84494.1"/>
    <property type="molecule type" value="Genomic_DNA"/>
</dbReference>
<dbReference type="GO" id="GO:0008199">
    <property type="term" value="F:ferric iron binding"/>
    <property type="evidence" value="ECO:0007669"/>
    <property type="project" value="InterPro"/>
</dbReference>
<evidence type="ECO:0000313" key="8">
    <source>
        <dbReference type="EMBL" id="OBZ84494.1"/>
    </source>
</evidence>
<dbReference type="Gene3D" id="1.20.1260.10">
    <property type="match status" value="1"/>
</dbReference>
<dbReference type="GO" id="GO:0006879">
    <property type="term" value="P:intracellular iron ion homeostasis"/>
    <property type="evidence" value="ECO:0007669"/>
    <property type="project" value="UniProtKB-KW"/>
</dbReference>
<proteinExistence type="inferred from homology"/>
<evidence type="ECO:0000256" key="3">
    <source>
        <dbReference type="ARBA" id="ARBA00022723"/>
    </source>
</evidence>
<dbReference type="InterPro" id="IPR009078">
    <property type="entry name" value="Ferritin-like_SF"/>
</dbReference>
<comment type="catalytic activity">
    <reaction evidence="6">
        <text>4 Fe(2+) + O2 + 4 H(+) = 4 Fe(3+) + 2 H2O</text>
        <dbReference type="Rhea" id="RHEA:11148"/>
        <dbReference type="ChEBI" id="CHEBI:15377"/>
        <dbReference type="ChEBI" id="CHEBI:15378"/>
        <dbReference type="ChEBI" id="CHEBI:15379"/>
        <dbReference type="ChEBI" id="CHEBI:29033"/>
        <dbReference type="ChEBI" id="CHEBI:29034"/>
        <dbReference type="EC" id="1.16.3.1"/>
    </reaction>
</comment>
<evidence type="ECO:0000256" key="2">
    <source>
        <dbReference type="ARBA" id="ARBA00022434"/>
    </source>
</evidence>
<dbReference type="OrthoDB" id="186462at2759"/>
<dbReference type="GO" id="GO:0005737">
    <property type="term" value="C:cytoplasm"/>
    <property type="evidence" value="ECO:0007669"/>
    <property type="project" value="TreeGrafter"/>
</dbReference>
<dbReference type="EC" id="1.16.3.1" evidence="6"/>
<accession>A0A1C7NAT4</accession>
<dbReference type="InterPro" id="IPR001519">
    <property type="entry name" value="Ferritin"/>
</dbReference>
<sequence length="178" mass="20086">MVTTSLARQNFQEVTENAVNQQIQMHQMAQHTYLAASAYFNHCEAALPGFTKFFHERAEYEGKAAEHLIDYLITRGGICHISALPQPLNDWKSALNALETCISLEKDVNKSLLNLTIIAYNESDAHLKHFLKAGHLKAKVYTIENVVKGHTQLKRVGGEGLGLHMLDQNLYKHEKFVV</sequence>
<dbReference type="STRING" id="101091.A0A1C7NAT4"/>
<evidence type="ECO:0000313" key="9">
    <source>
        <dbReference type="Proteomes" id="UP000093000"/>
    </source>
</evidence>
<feature type="binding site" evidence="5">
    <location>
        <position position="105"/>
    </location>
    <ligand>
        <name>Fe cation</name>
        <dbReference type="ChEBI" id="CHEBI:24875"/>
        <label>1</label>
    </ligand>
</feature>
<dbReference type="GO" id="GO:0006826">
    <property type="term" value="P:iron ion transport"/>
    <property type="evidence" value="ECO:0007669"/>
    <property type="project" value="InterPro"/>
</dbReference>
<keyword evidence="3 5" id="KW-0479">Metal-binding</keyword>
<name>A0A1C7NAT4_9FUNG</name>
<evidence type="ECO:0000256" key="5">
    <source>
        <dbReference type="PIRSR" id="PIRSR601519-1"/>
    </source>
</evidence>
<feature type="binding site" evidence="5">
    <location>
        <position position="61"/>
    </location>
    <ligand>
        <name>Fe cation</name>
        <dbReference type="ChEBI" id="CHEBI:24875"/>
        <label>1</label>
    </ligand>
</feature>
<dbReference type="GO" id="GO:0004322">
    <property type="term" value="F:ferroxidase activity"/>
    <property type="evidence" value="ECO:0007669"/>
    <property type="project" value="UniProtKB-EC"/>
</dbReference>
<dbReference type="InterPro" id="IPR012347">
    <property type="entry name" value="Ferritin-like"/>
</dbReference>
<dbReference type="PANTHER" id="PTHR11431:SF75">
    <property type="entry name" value="FERRITIN"/>
    <property type="match status" value="1"/>
</dbReference>
<dbReference type="PANTHER" id="PTHR11431">
    <property type="entry name" value="FERRITIN"/>
    <property type="match status" value="1"/>
</dbReference>
<dbReference type="GO" id="GO:0008198">
    <property type="term" value="F:ferrous iron binding"/>
    <property type="evidence" value="ECO:0007669"/>
    <property type="project" value="TreeGrafter"/>
</dbReference>
<evidence type="ECO:0000256" key="1">
    <source>
        <dbReference type="ARBA" id="ARBA00007513"/>
    </source>
</evidence>
<evidence type="ECO:0000256" key="6">
    <source>
        <dbReference type="RuleBase" id="RU361145"/>
    </source>
</evidence>
<evidence type="ECO:0000256" key="4">
    <source>
        <dbReference type="ARBA" id="ARBA00023004"/>
    </source>
</evidence>
<keyword evidence="2 6" id="KW-0409">Iron storage</keyword>
<dbReference type="InterPro" id="IPR008331">
    <property type="entry name" value="Ferritin_DPS_dom"/>
</dbReference>
<dbReference type="Proteomes" id="UP000093000">
    <property type="component" value="Unassembled WGS sequence"/>
</dbReference>
<comment type="similarity">
    <text evidence="1 6">Belongs to the ferritin family.</text>
</comment>
<dbReference type="SUPFAM" id="SSF47240">
    <property type="entry name" value="Ferritin-like"/>
    <property type="match status" value="1"/>
</dbReference>
<keyword evidence="9" id="KW-1185">Reference proteome</keyword>
<feature type="domain" description="Ferritin-like diiron" evidence="7">
    <location>
        <begin position="9"/>
        <end position="157"/>
    </location>
</feature>
<dbReference type="Pfam" id="PF00210">
    <property type="entry name" value="Ferritin"/>
    <property type="match status" value="1"/>
</dbReference>
<keyword evidence="4 5" id="KW-0408">Iron</keyword>
<reference evidence="8 9" key="1">
    <citation type="submission" date="2016-03" db="EMBL/GenBank/DDBJ databases">
        <title>Choanephora cucurbitarum.</title>
        <authorList>
            <person name="Min B."/>
            <person name="Park H."/>
            <person name="Park J.-H."/>
            <person name="Shin H.-D."/>
            <person name="Choi I.-G."/>
        </authorList>
    </citation>
    <scope>NUCLEOTIDE SEQUENCE [LARGE SCALE GENOMIC DNA]</scope>
    <source>
        <strain evidence="8 9">KUS-F28377</strain>
    </source>
</reference>